<dbReference type="Pfam" id="PF01648">
    <property type="entry name" value="ACPS"/>
    <property type="match status" value="1"/>
</dbReference>
<dbReference type="PANTHER" id="PTHR12215">
    <property type="entry name" value="PHOSPHOPANTETHEINE TRANSFERASE"/>
    <property type="match status" value="1"/>
</dbReference>
<evidence type="ECO:0000313" key="5">
    <source>
        <dbReference type="EMBL" id="SDQ30471.1"/>
    </source>
</evidence>
<dbReference type="Pfam" id="PF22624">
    <property type="entry name" value="AASDHPPT_N"/>
    <property type="match status" value="1"/>
</dbReference>
<protein>
    <submittedName>
        <fullName evidence="5">4'-phosphopantetheinyl transferase</fullName>
    </submittedName>
</protein>
<proteinExistence type="inferred from homology"/>
<accession>A0A1H0ZT77</accession>
<evidence type="ECO:0000256" key="1">
    <source>
        <dbReference type="ARBA" id="ARBA00010990"/>
    </source>
</evidence>
<reference evidence="5 6" key="1">
    <citation type="submission" date="2016-10" db="EMBL/GenBank/DDBJ databases">
        <authorList>
            <person name="de Groot N.N."/>
        </authorList>
    </citation>
    <scope>NUCLEOTIDE SEQUENCE [LARGE SCALE GENOMIC DNA]</scope>
    <source>
        <strain evidence="5 6">DSM 43794</strain>
    </source>
</reference>
<gene>
    <name evidence="5" type="ORF">SAMN04489764_0124</name>
</gene>
<feature type="domain" description="4'-phosphopantetheinyl transferase N-terminal" evidence="4">
    <location>
        <begin position="14"/>
        <end position="111"/>
    </location>
</feature>
<dbReference type="GO" id="GO:0000287">
    <property type="term" value="F:magnesium ion binding"/>
    <property type="evidence" value="ECO:0007669"/>
    <property type="project" value="InterPro"/>
</dbReference>
<name>A0A1H0ZT77_9ACTN</name>
<dbReference type="Proteomes" id="UP000217103">
    <property type="component" value="Unassembled WGS sequence"/>
</dbReference>
<evidence type="ECO:0000256" key="2">
    <source>
        <dbReference type="ARBA" id="ARBA00022679"/>
    </source>
</evidence>
<feature type="domain" description="4'-phosphopantetheinyl transferase" evidence="3">
    <location>
        <begin position="117"/>
        <end position="221"/>
    </location>
</feature>
<dbReference type="InterPro" id="IPR055066">
    <property type="entry name" value="AASDHPPT_N"/>
</dbReference>
<dbReference type="PANTHER" id="PTHR12215:SF10">
    <property type="entry name" value="L-AMINOADIPATE-SEMIALDEHYDE DEHYDROGENASE-PHOSPHOPANTETHEINYL TRANSFERASE"/>
    <property type="match status" value="1"/>
</dbReference>
<dbReference type="InterPro" id="IPR037143">
    <property type="entry name" value="4-PPantetheinyl_Trfase_dom_sf"/>
</dbReference>
<evidence type="ECO:0000313" key="6">
    <source>
        <dbReference type="Proteomes" id="UP000217103"/>
    </source>
</evidence>
<dbReference type="InterPro" id="IPR008278">
    <property type="entry name" value="4-PPantetheinyl_Trfase_dom"/>
</dbReference>
<evidence type="ECO:0000259" key="4">
    <source>
        <dbReference type="Pfam" id="PF22624"/>
    </source>
</evidence>
<dbReference type="GO" id="GO:0019878">
    <property type="term" value="P:lysine biosynthetic process via aminoadipic acid"/>
    <property type="evidence" value="ECO:0007669"/>
    <property type="project" value="TreeGrafter"/>
</dbReference>
<dbReference type="GO" id="GO:0005829">
    <property type="term" value="C:cytosol"/>
    <property type="evidence" value="ECO:0007669"/>
    <property type="project" value="TreeGrafter"/>
</dbReference>
<dbReference type="STRING" id="35622.SAMN04489764_0124"/>
<dbReference type="Gene3D" id="3.90.470.20">
    <property type="entry name" value="4'-phosphopantetheinyl transferase domain"/>
    <property type="match status" value="2"/>
</dbReference>
<dbReference type="RefSeq" id="WP_093256764.1">
    <property type="nucleotide sequence ID" value="NZ_FNKK01000002.1"/>
</dbReference>
<dbReference type="SUPFAM" id="SSF56214">
    <property type="entry name" value="4'-phosphopantetheinyl transferase"/>
    <property type="match status" value="2"/>
</dbReference>
<dbReference type="AlphaFoldDB" id="A0A1H0ZT77"/>
<organism evidence="5 6">
    <name type="scientific">Thermostaphylospora chromogena</name>
    <dbReference type="NCBI Taxonomy" id="35622"/>
    <lineage>
        <taxon>Bacteria</taxon>
        <taxon>Bacillati</taxon>
        <taxon>Actinomycetota</taxon>
        <taxon>Actinomycetes</taxon>
        <taxon>Streptosporangiales</taxon>
        <taxon>Thermomonosporaceae</taxon>
        <taxon>Thermostaphylospora</taxon>
    </lineage>
</organism>
<sequence>MIAPVPATGECRVWWAASREWPVETLVSVLDERELERAARFRREPDRRRFLTGAWLLRTAAATRLGIAPEDVVVDRSCPDCTRYHGRPRIEAAGLPLHASVSHSGDRVAVALTTEGPLGVDVEAVPDTPVDDLARCALTEEERAALEALPPVDRYAAFAEVWVRKEAALKATGHGLRVPPNRVRVSGPADEPELLGWPLDVPAEHVRFRPLDAGPGYVAALAVISAAPAVRVVESWMSATVDAALTPAA</sequence>
<dbReference type="OrthoDB" id="190168at2"/>
<dbReference type="InterPro" id="IPR050559">
    <property type="entry name" value="P-Pant_transferase_sf"/>
</dbReference>
<dbReference type="GO" id="GO:0008897">
    <property type="term" value="F:holo-[acyl-carrier-protein] synthase activity"/>
    <property type="evidence" value="ECO:0007669"/>
    <property type="project" value="InterPro"/>
</dbReference>
<keyword evidence="2 5" id="KW-0808">Transferase</keyword>
<evidence type="ECO:0000259" key="3">
    <source>
        <dbReference type="Pfam" id="PF01648"/>
    </source>
</evidence>
<dbReference type="EMBL" id="FNKK01000002">
    <property type="protein sequence ID" value="SDQ30471.1"/>
    <property type="molecule type" value="Genomic_DNA"/>
</dbReference>
<keyword evidence="6" id="KW-1185">Reference proteome</keyword>
<comment type="similarity">
    <text evidence="1">Belongs to the P-Pant transferase superfamily. Gsp/Sfp/HetI/AcpT family.</text>
</comment>